<accession>W7YP44</accession>
<dbReference type="STRING" id="1236976.JCM16418_4369"/>
<keyword evidence="2" id="KW-1185">Reference proteome</keyword>
<dbReference type="EMBL" id="BAVZ01000019">
    <property type="protein sequence ID" value="GAF10192.1"/>
    <property type="molecule type" value="Genomic_DNA"/>
</dbReference>
<dbReference type="eggNOG" id="COG0394">
    <property type="taxonomic scope" value="Bacteria"/>
</dbReference>
<comment type="caution">
    <text evidence="1">The sequence shown here is derived from an EMBL/GenBank/DDBJ whole genome shotgun (WGS) entry which is preliminary data.</text>
</comment>
<organism evidence="1 2">
    <name type="scientific">Paenibacillus pini JCM 16418</name>
    <dbReference type="NCBI Taxonomy" id="1236976"/>
    <lineage>
        <taxon>Bacteria</taxon>
        <taxon>Bacillati</taxon>
        <taxon>Bacillota</taxon>
        <taxon>Bacilli</taxon>
        <taxon>Bacillales</taxon>
        <taxon>Paenibacillaceae</taxon>
        <taxon>Paenibacillus</taxon>
    </lineage>
</organism>
<name>W7YP44_9BACL</name>
<gene>
    <name evidence="1" type="ORF">JCM16418_4369</name>
</gene>
<sequence length="70" mass="8052">MQELDSLYASWELKRALGQPLENAERERIIEIQQRIPSFDISDPFGGSKDDYDITAGEIRTALDRLLDKL</sequence>
<dbReference type="AlphaFoldDB" id="W7YP44"/>
<evidence type="ECO:0000313" key="2">
    <source>
        <dbReference type="Proteomes" id="UP000019364"/>
    </source>
</evidence>
<proteinExistence type="predicted"/>
<reference evidence="1 2" key="1">
    <citation type="journal article" date="2014" name="Genome Announc.">
        <title>Draft Genome Sequence of Paenibacillus pini JCM 16418T, Isolated from the Rhizosphere of Pine Tree.</title>
        <authorList>
            <person name="Yuki M."/>
            <person name="Oshima K."/>
            <person name="Suda W."/>
            <person name="Oshida Y."/>
            <person name="Kitamura K."/>
            <person name="Iida Y."/>
            <person name="Hattori M."/>
            <person name="Ohkuma M."/>
        </authorList>
    </citation>
    <scope>NUCLEOTIDE SEQUENCE [LARGE SCALE GENOMIC DNA]</scope>
    <source>
        <strain evidence="1 2">JCM 16418</strain>
    </source>
</reference>
<dbReference type="Proteomes" id="UP000019364">
    <property type="component" value="Unassembled WGS sequence"/>
</dbReference>
<evidence type="ECO:0000313" key="1">
    <source>
        <dbReference type="EMBL" id="GAF10192.1"/>
    </source>
</evidence>
<protein>
    <submittedName>
        <fullName evidence="1">Low molecular weight protein tyrosine phosphatase</fullName>
    </submittedName>
</protein>